<dbReference type="InterPro" id="IPR008532">
    <property type="entry name" value="NFACT_RNA-bd"/>
</dbReference>
<dbReference type="GO" id="GO:0000049">
    <property type="term" value="F:tRNA binding"/>
    <property type="evidence" value="ECO:0007669"/>
    <property type="project" value="TreeGrafter"/>
</dbReference>
<evidence type="ECO:0000313" key="6">
    <source>
        <dbReference type="EMBL" id="CAL4774606.1"/>
    </source>
</evidence>
<feature type="compositionally biased region" description="Polar residues" evidence="1">
    <location>
        <begin position="192"/>
        <end position="201"/>
    </location>
</feature>
<evidence type="ECO:0000259" key="3">
    <source>
        <dbReference type="Pfam" id="PF05670"/>
    </source>
</evidence>
<proteinExistence type="predicted"/>
<dbReference type="SUPFAM" id="SSF56672">
    <property type="entry name" value="DNA/RNA polymerases"/>
    <property type="match status" value="1"/>
</dbReference>
<dbReference type="InterPro" id="IPR051608">
    <property type="entry name" value="RQC_Subunit_NEMF"/>
</dbReference>
<dbReference type="GO" id="GO:1990112">
    <property type="term" value="C:RQC complex"/>
    <property type="evidence" value="ECO:0007669"/>
    <property type="project" value="TreeGrafter"/>
</dbReference>
<sequence length="552" mass="61921">MLFGFRGAPLVMGRLLAAIGRLVHSLFHPAAGQTQVYIDDVALMLRGTKEWRDLQLAKVIYVLSAFGVQLSMEKGERGKRVVWIGTEFELFPDKVLLGTPRKMVEEICEMLETWSGKGMISTRELRMFLGKLAGVAAIVPRLRWTVTALYAILTKVQQDEQLEHERALRRQKDKRAKIGINITVFAKDKSSQSRSSETTAGESPPQMLPAEFANVPRVAQETGNEDSPDRANLLLNQVDNVAPVPDLSPETKSSISQDTCPDHRADQPCTSPTDGDTTTTPSGPTDPITDPKVGQQSFRFRSLPKREQQAIRRMHRNLGHPSNDRLARGTWPSQKFPWYLTADLCIPCWPVKAKRQAAWSRGEGSLKDSQSRLPAEDHTRPLQEMDTVEESKEMKWKRKYGKDVDRFLSPSGLEVLAGRSASANERVSFELTLKDALWFHTANGIPGSHVTIRAPASEVSEQDLEFAAAIAAWHSKAKDKLWAPVMYCNGHQLRKPARRRTGQVQVSGNYRQLDVRLMELGGRFLGCTKCGDMWRCAKFAFIYRSMANPMHG</sequence>
<dbReference type="PANTHER" id="PTHR15239">
    <property type="entry name" value="NUCLEAR EXPORT MEDIATOR FACTOR NEMF"/>
    <property type="match status" value="1"/>
</dbReference>
<feature type="domain" description="NFACT RNA-binding" evidence="3">
    <location>
        <begin position="407"/>
        <end position="506"/>
    </location>
</feature>
<feature type="region of interest" description="Disordered" evidence="1">
    <location>
        <begin position="242"/>
        <end position="304"/>
    </location>
</feature>
<evidence type="ECO:0000313" key="7">
    <source>
        <dbReference type="Proteomes" id="UP001152797"/>
    </source>
</evidence>
<evidence type="ECO:0000256" key="2">
    <source>
        <dbReference type="SAM" id="SignalP"/>
    </source>
</evidence>
<dbReference type="Proteomes" id="UP001152797">
    <property type="component" value="Unassembled WGS sequence"/>
</dbReference>
<gene>
    <name evidence="4" type="ORF">C1SCF055_LOCUS14578</name>
</gene>
<dbReference type="EMBL" id="CAMXCT020001151">
    <property type="protein sequence ID" value="CAL1140669.1"/>
    <property type="molecule type" value="Genomic_DNA"/>
</dbReference>
<evidence type="ECO:0000313" key="5">
    <source>
        <dbReference type="EMBL" id="CAL1140669.1"/>
    </source>
</evidence>
<keyword evidence="7" id="KW-1185">Reference proteome</keyword>
<dbReference type="GO" id="GO:0072344">
    <property type="term" value="P:rescue of stalled ribosome"/>
    <property type="evidence" value="ECO:0007669"/>
    <property type="project" value="TreeGrafter"/>
</dbReference>
<feature type="compositionally biased region" description="Polar residues" evidence="1">
    <location>
        <begin position="250"/>
        <end position="259"/>
    </location>
</feature>
<reference evidence="5" key="2">
    <citation type="submission" date="2024-04" db="EMBL/GenBank/DDBJ databases">
        <authorList>
            <person name="Chen Y."/>
            <person name="Shah S."/>
            <person name="Dougan E. K."/>
            <person name="Thang M."/>
            <person name="Chan C."/>
        </authorList>
    </citation>
    <scope>NUCLEOTIDE SEQUENCE [LARGE SCALE GENOMIC DNA]</scope>
</reference>
<reference evidence="4" key="1">
    <citation type="submission" date="2022-10" db="EMBL/GenBank/DDBJ databases">
        <authorList>
            <person name="Chen Y."/>
            <person name="Dougan E. K."/>
            <person name="Chan C."/>
            <person name="Rhodes N."/>
            <person name="Thang M."/>
        </authorList>
    </citation>
    <scope>NUCLEOTIDE SEQUENCE</scope>
</reference>
<feature type="signal peptide" evidence="2">
    <location>
        <begin position="1"/>
        <end position="32"/>
    </location>
</feature>
<feature type="chain" id="PRO_5043270224" evidence="2">
    <location>
        <begin position="33"/>
        <end position="552"/>
    </location>
</feature>
<dbReference type="EMBL" id="CAMXCT030001151">
    <property type="protein sequence ID" value="CAL4774606.1"/>
    <property type="molecule type" value="Genomic_DNA"/>
</dbReference>
<dbReference type="PANTHER" id="PTHR15239:SF6">
    <property type="entry name" value="RIBOSOME QUALITY CONTROL COMPLEX SUBUNIT NEMF"/>
    <property type="match status" value="1"/>
</dbReference>
<keyword evidence="2" id="KW-0732">Signal</keyword>
<name>A0A9P1C905_9DINO</name>
<dbReference type="AlphaFoldDB" id="A0A9P1C905"/>
<evidence type="ECO:0000313" key="4">
    <source>
        <dbReference type="EMBL" id="CAI3987294.1"/>
    </source>
</evidence>
<organism evidence="4">
    <name type="scientific">Cladocopium goreaui</name>
    <dbReference type="NCBI Taxonomy" id="2562237"/>
    <lineage>
        <taxon>Eukaryota</taxon>
        <taxon>Sar</taxon>
        <taxon>Alveolata</taxon>
        <taxon>Dinophyceae</taxon>
        <taxon>Suessiales</taxon>
        <taxon>Symbiodiniaceae</taxon>
        <taxon>Cladocopium</taxon>
    </lineage>
</organism>
<dbReference type="InterPro" id="IPR043502">
    <property type="entry name" value="DNA/RNA_pol_sf"/>
</dbReference>
<dbReference type="Pfam" id="PF05670">
    <property type="entry name" value="NFACT-R_1"/>
    <property type="match status" value="1"/>
</dbReference>
<feature type="compositionally biased region" description="Low complexity" evidence="1">
    <location>
        <begin position="270"/>
        <end position="291"/>
    </location>
</feature>
<protein>
    <submittedName>
        <fullName evidence="6">Rqc2 homolog RqcH (RqcH) (Fibronectin-binding protein YloA)</fullName>
    </submittedName>
</protein>
<comment type="caution">
    <text evidence="4">The sequence shown here is derived from an EMBL/GenBank/DDBJ whole genome shotgun (WGS) entry which is preliminary data.</text>
</comment>
<evidence type="ECO:0000256" key="1">
    <source>
        <dbReference type="SAM" id="MobiDB-lite"/>
    </source>
</evidence>
<dbReference type="OrthoDB" id="436717at2759"/>
<dbReference type="GO" id="GO:0043023">
    <property type="term" value="F:ribosomal large subunit binding"/>
    <property type="evidence" value="ECO:0007669"/>
    <property type="project" value="TreeGrafter"/>
</dbReference>
<dbReference type="EMBL" id="CAMXCT010001151">
    <property type="protein sequence ID" value="CAI3987294.1"/>
    <property type="molecule type" value="Genomic_DNA"/>
</dbReference>
<accession>A0A9P1C905</accession>
<feature type="region of interest" description="Disordered" evidence="1">
    <location>
        <begin position="187"/>
        <end position="208"/>
    </location>
</feature>